<feature type="region of interest" description="Disordered" evidence="3">
    <location>
        <begin position="476"/>
        <end position="505"/>
    </location>
</feature>
<organism evidence="5 6">
    <name type="scientific">Phlebiopsis gigantea (strain 11061_1 CR5-6)</name>
    <name type="common">White-rot fungus</name>
    <name type="synonym">Peniophora gigantea</name>
    <dbReference type="NCBI Taxonomy" id="745531"/>
    <lineage>
        <taxon>Eukaryota</taxon>
        <taxon>Fungi</taxon>
        <taxon>Dikarya</taxon>
        <taxon>Basidiomycota</taxon>
        <taxon>Agaricomycotina</taxon>
        <taxon>Agaricomycetes</taxon>
        <taxon>Polyporales</taxon>
        <taxon>Phanerochaetaceae</taxon>
        <taxon>Phlebiopsis</taxon>
    </lineage>
</organism>
<evidence type="ECO:0000256" key="2">
    <source>
        <dbReference type="ARBA" id="ARBA00022705"/>
    </source>
</evidence>
<dbReference type="InterPro" id="IPR027417">
    <property type="entry name" value="P-loop_NTPase"/>
</dbReference>
<feature type="region of interest" description="Disordered" evidence="3">
    <location>
        <begin position="1"/>
        <end position="86"/>
    </location>
</feature>
<evidence type="ECO:0000259" key="4">
    <source>
        <dbReference type="SMART" id="SM00382"/>
    </source>
</evidence>
<dbReference type="InterPro" id="IPR054425">
    <property type="entry name" value="Cdc6_ORC1-like_ATPase_lid"/>
</dbReference>
<dbReference type="OrthoDB" id="1926878at2759"/>
<feature type="compositionally biased region" description="Low complexity" evidence="3">
    <location>
        <begin position="50"/>
        <end position="62"/>
    </location>
</feature>
<dbReference type="PANTHER" id="PTHR10763:SF26">
    <property type="entry name" value="CELL DIVISION CONTROL PROTEIN 6 HOMOLOG"/>
    <property type="match status" value="1"/>
</dbReference>
<dbReference type="STRING" id="745531.A0A0C3RXI3"/>
<evidence type="ECO:0000313" key="5">
    <source>
        <dbReference type="EMBL" id="KIP06601.1"/>
    </source>
</evidence>
<dbReference type="GO" id="GO:0005634">
    <property type="term" value="C:nucleus"/>
    <property type="evidence" value="ECO:0007669"/>
    <property type="project" value="TreeGrafter"/>
</dbReference>
<dbReference type="GO" id="GO:0033314">
    <property type="term" value="P:mitotic DNA replication checkpoint signaling"/>
    <property type="evidence" value="ECO:0007669"/>
    <property type="project" value="TreeGrafter"/>
</dbReference>
<dbReference type="Pfam" id="PF13401">
    <property type="entry name" value="AAA_22"/>
    <property type="match status" value="1"/>
</dbReference>
<evidence type="ECO:0000256" key="3">
    <source>
        <dbReference type="SAM" id="MobiDB-lite"/>
    </source>
</evidence>
<dbReference type="SMART" id="SM00382">
    <property type="entry name" value="AAA"/>
    <property type="match status" value="1"/>
</dbReference>
<accession>A0A0C3RXI3</accession>
<feature type="compositionally biased region" description="Low complexity" evidence="3">
    <location>
        <begin position="1"/>
        <end position="11"/>
    </location>
</feature>
<feature type="domain" description="AAA+ ATPase" evidence="4">
    <location>
        <begin position="167"/>
        <end position="321"/>
    </location>
</feature>
<dbReference type="EMBL" id="KN840514">
    <property type="protein sequence ID" value="KIP06601.1"/>
    <property type="molecule type" value="Genomic_DNA"/>
</dbReference>
<dbReference type="Pfam" id="PF22606">
    <property type="entry name" value="Cdc6-ORC-like_ATPase_lid"/>
    <property type="match status" value="1"/>
</dbReference>
<protein>
    <recommendedName>
        <fullName evidence="4">AAA+ ATPase domain-containing protein</fullName>
    </recommendedName>
</protein>
<keyword evidence="6" id="KW-1185">Reference proteome</keyword>
<dbReference type="Proteomes" id="UP000053257">
    <property type="component" value="Unassembled WGS sequence"/>
</dbReference>
<evidence type="ECO:0000256" key="1">
    <source>
        <dbReference type="ARBA" id="ARBA00006184"/>
    </source>
</evidence>
<reference evidence="5 6" key="1">
    <citation type="journal article" date="2014" name="PLoS Genet.">
        <title>Analysis of the Phlebiopsis gigantea genome, transcriptome and secretome provides insight into its pioneer colonization strategies of wood.</title>
        <authorList>
            <person name="Hori C."/>
            <person name="Ishida T."/>
            <person name="Igarashi K."/>
            <person name="Samejima M."/>
            <person name="Suzuki H."/>
            <person name="Master E."/>
            <person name="Ferreira P."/>
            <person name="Ruiz-Duenas F.J."/>
            <person name="Held B."/>
            <person name="Canessa P."/>
            <person name="Larrondo L.F."/>
            <person name="Schmoll M."/>
            <person name="Druzhinina I.S."/>
            <person name="Kubicek C.P."/>
            <person name="Gaskell J.A."/>
            <person name="Kersten P."/>
            <person name="St John F."/>
            <person name="Glasner J."/>
            <person name="Sabat G."/>
            <person name="Splinter BonDurant S."/>
            <person name="Syed K."/>
            <person name="Yadav J."/>
            <person name="Mgbeahuruike A.C."/>
            <person name="Kovalchuk A."/>
            <person name="Asiegbu F.O."/>
            <person name="Lackner G."/>
            <person name="Hoffmeister D."/>
            <person name="Rencoret J."/>
            <person name="Gutierrez A."/>
            <person name="Sun H."/>
            <person name="Lindquist E."/>
            <person name="Barry K."/>
            <person name="Riley R."/>
            <person name="Grigoriev I.V."/>
            <person name="Henrissat B."/>
            <person name="Kues U."/>
            <person name="Berka R.M."/>
            <person name="Martinez A.T."/>
            <person name="Covert S.F."/>
            <person name="Blanchette R.A."/>
            <person name="Cullen D."/>
        </authorList>
    </citation>
    <scope>NUCLEOTIDE SEQUENCE [LARGE SCALE GENOMIC DNA]</scope>
    <source>
        <strain evidence="5 6">11061_1 CR5-6</strain>
    </source>
</reference>
<dbReference type="InterPro" id="IPR049945">
    <property type="entry name" value="AAA_22"/>
</dbReference>
<dbReference type="HOGENOM" id="CLU_025750_0_0_1"/>
<evidence type="ECO:0000313" key="6">
    <source>
        <dbReference type="Proteomes" id="UP000053257"/>
    </source>
</evidence>
<dbReference type="InterPro" id="IPR003593">
    <property type="entry name" value="AAA+_ATPase"/>
</dbReference>
<dbReference type="AlphaFoldDB" id="A0A0C3RXI3"/>
<dbReference type="SUPFAM" id="SSF52540">
    <property type="entry name" value="P-loop containing nucleoside triphosphate hydrolases"/>
    <property type="match status" value="1"/>
</dbReference>
<comment type="similarity">
    <text evidence="1">Belongs to the CDC6/cdc18 family.</text>
</comment>
<proteinExistence type="inferred from homology"/>
<dbReference type="Gene3D" id="1.10.8.60">
    <property type="match status" value="1"/>
</dbReference>
<dbReference type="GO" id="GO:0003688">
    <property type="term" value="F:DNA replication origin binding"/>
    <property type="evidence" value="ECO:0007669"/>
    <property type="project" value="TreeGrafter"/>
</dbReference>
<dbReference type="GO" id="GO:0016887">
    <property type="term" value="F:ATP hydrolysis activity"/>
    <property type="evidence" value="ECO:0007669"/>
    <property type="project" value="InterPro"/>
</dbReference>
<keyword evidence="2" id="KW-0235">DNA replication</keyword>
<dbReference type="InterPro" id="IPR050311">
    <property type="entry name" value="ORC1/CDC6"/>
</dbReference>
<dbReference type="CDD" id="cd00009">
    <property type="entry name" value="AAA"/>
    <property type="match status" value="1"/>
</dbReference>
<dbReference type="PANTHER" id="PTHR10763">
    <property type="entry name" value="CELL DIVISION CONTROL PROTEIN 6-RELATED"/>
    <property type="match status" value="1"/>
</dbReference>
<sequence length="650" mass="69096">MSSLASSAASSPCQIPLPLTPDHSPTPKRARYSSTVVDGDGNKENIPPFRVEVVSSPTTTRTRSLRRSSTEQLTPSRVRSTPRRNASVAGLFPATPTTAISGLSLATPPPTPYSSIQPISTRVRALLRPTCNHVGRMAGRQNERDVITRFISDFIATSDSKSTKDSDASVLYISGSPGTGKTALVNTILGEMREQLTAAQASVITVNCMAVNDVEALYNKLGEDLSKESVTGRRGIKGRKAKETSLQAITRLLGNQSTKCFVLLDEIDHIASSSQALASLFDLAHTYSSALRFIGIANTHTLSASSSATSASAQTLAGVQTMHFSPYTPAQLQEIIQERLSSLKEDATSDPLDKFLPPSTLMLLTKKVAALTGDVRAVFEVLRGAINIAISTVVADPSSNPLEVSTPPVTPTHVLSALKAYNPASNTRVAAGSPVVAKKASDSEAVVKVRELGLQARLVLLSMVLAHRRLDAGLSIGGSSTPSPSAVPRTPSKRSRNMAETSGSTMDASQLHAYYRAILDRSENGVFNAVSRSEFGDLLGLLETVGLLQLSGAASIPSTPTKFGKRGLARTVSFGGPARLSGNTTTQEVKFVEGIRLDEVRRGLGIQDNAPATEDVMEEEVRVIYEKERIRIARARTTAIVESIEGVVAP</sequence>
<gene>
    <name evidence="5" type="ORF">PHLGIDRAFT_106768</name>
</gene>
<name>A0A0C3RXI3_PHLG1</name>
<dbReference type="Gene3D" id="3.40.50.300">
    <property type="entry name" value="P-loop containing nucleotide triphosphate hydrolases"/>
    <property type="match status" value="1"/>
</dbReference>
<dbReference type="GO" id="GO:0006270">
    <property type="term" value="P:DNA replication initiation"/>
    <property type="evidence" value="ECO:0007669"/>
    <property type="project" value="TreeGrafter"/>
</dbReference>